<dbReference type="AlphaFoldDB" id="A0A3N4IEZ2"/>
<reference evidence="3 4" key="1">
    <citation type="journal article" date="2018" name="Nat. Ecol. Evol.">
        <title>Pezizomycetes genomes reveal the molecular basis of ectomycorrhizal truffle lifestyle.</title>
        <authorList>
            <person name="Murat C."/>
            <person name="Payen T."/>
            <person name="Noel B."/>
            <person name="Kuo A."/>
            <person name="Morin E."/>
            <person name="Chen J."/>
            <person name="Kohler A."/>
            <person name="Krizsan K."/>
            <person name="Balestrini R."/>
            <person name="Da Silva C."/>
            <person name="Montanini B."/>
            <person name="Hainaut M."/>
            <person name="Levati E."/>
            <person name="Barry K.W."/>
            <person name="Belfiori B."/>
            <person name="Cichocki N."/>
            <person name="Clum A."/>
            <person name="Dockter R.B."/>
            <person name="Fauchery L."/>
            <person name="Guy J."/>
            <person name="Iotti M."/>
            <person name="Le Tacon F."/>
            <person name="Lindquist E.A."/>
            <person name="Lipzen A."/>
            <person name="Malagnac F."/>
            <person name="Mello A."/>
            <person name="Molinier V."/>
            <person name="Miyauchi S."/>
            <person name="Poulain J."/>
            <person name="Riccioni C."/>
            <person name="Rubini A."/>
            <person name="Sitrit Y."/>
            <person name="Splivallo R."/>
            <person name="Traeger S."/>
            <person name="Wang M."/>
            <person name="Zifcakova L."/>
            <person name="Wipf D."/>
            <person name="Zambonelli A."/>
            <person name="Paolocci F."/>
            <person name="Nowrousian M."/>
            <person name="Ottonello S."/>
            <person name="Baldrian P."/>
            <person name="Spatafora J.W."/>
            <person name="Henrissat B."/>
            <person name="Nagy L.G."/>
            <person name="Aury J.M."/>
            <person name="Wincker P."/>
            <person name="Grigoriev I.V."/>
            <person name="Bonfante P."/>
            <person name="Martin F.M."/>
        </authorList>
    </citation>
    <scope>NUCLEOTIDE SEQUENCE [LARGE SCALE GENOMIC DNA]</scope>
    <source>
        <strain evidence="3 4">RN42</strain>
    </source>
</reference>
<evidence type="ECO:0000313" key="3">
    <source>
        <dbReference type="EMBL" id="RPA82720.1"/>
    </source>
</evidence>
<evidence type="ECO:0000256" key="1">
    <source>
        <dbReference type="SAM" id="Coils"/>
    </source>
</evidence>
<feature type="region of interest" description="Disordered" evidence="2">
    <location>
        <begin position="108"/>
        <end position="206"/>
    </location>
</feature>
<dbReference type="OrthoDB" id="5401654at2759"/>
<proteinExistence type="predicted"/>
<feature type="compositionally biased region" description="Polar residues" evidence="2">
    <location>
        <begin position="155"/>
        <end position="166"/>
    </location>
</feature>
<protein>
    <submittedName>
        <fullName evidence="3">Uncharacterized protein</fullName>
    </submittedName>
</protein>
<accession>A0A3N4IEZ2</accession>
<feature type="region of interest" description="Disordered" evidence="2">
    <location>
        <begin position="1"/>
        <end position="75"/>
    </location>
</feature>
<name>A0A3N4IEZ2_ASCIM</name>
<dbReference type="EMBL" id="ML119669">
    <property type="protein sequence ID" value="RPA82720.1"/>
    <property type="molecule type" value="Genomic_DNA"/>
</dbReference>
<dbReference type="PANTHER" id="PTHR39610:SF2">
    <property type="entry name" value="BZIP DOMAIN-CONTAINING PROTEIN"/>
    <property type="match status" value="1"/>
</dbReference>
<gene>
    <name evidence="3" type="ORF">BJ508DRAFT_413890</name>
</gene>
<dbReference type="Proteomes" id="UP000275078">
    <property type="component" value="Unassembled WGS sequence"/>
</dbReference>
<keyword evidence="1" id="KW-0175">Coiled coil</keyword>
<dbReference type="PANTHER" id="PTHR39610">
    <property type="entry name" value="BZIP DOMAIN-CONTAINING PROTEIN-RELATED"/>
    <property type="match status" value="1"/>
</dbReference>
<sequence>MPSGTASAPPTLPQTVRPTLSPLPTSQRSTASSAASSRRASLMLPPSLPSSSPISQTLPNDPNVGPGPGPQRLPRPLTAADLHLQLEREQEAVVNRLTRELTLLRSHSHSHSISSADDPNAPAGSIPIPTSHPTQRLRSGSTTSSINIPLAPASLSRTNSIRTGRSSPHPGDMFPIGTPPSNAPLFHSSNPQYPSPHHHAYAHPYSHHHVGSFSSSIDGKAGGNLAEIRPESALGMSSSVASNSGNLELAVKYKRDLEAAKLENEQLRTKVKDLEKMVRDLVDSKERNEMNKGRRAMDIQMEALA</sequence>
<feature type="coiled-coil region" evidence="1">
    <location>
        <begin position="250"/>
        <end position="284"/>
    </location>
</feature>
<feature type="compositionally biased region" description="Low complexity" evidence="2">
    <location>
        <begin position="25"/>
        <end position="59"/>
    </location>
</feature>
<evidence type="ECO:0000256" key="2">
    <source>
        <dbReference type="SAM" id="MobiDB-lite"/>
    </source>
</evidence>
<feature type="compositionally biased region" description="Basic residues" evidence="2">
    <location>
        <begin position="196"/>
        <end position="206"/>
    </location>
</feature>
<evidence type="ECO:0000313" key="4">
    <source>
        <dbReference type="Proteomes" id="UP000275078"/>
    </source>
</evidence>
<organism evidence="3 4">
    <name type="scientific">Ascobolus immersus RN42</name>
    <dbReference type="NCBI Taxonomy" id="1160509"/>
    <lineage>
        <taxon>Eukaryota</taxon>
        <taxon>Fungi</taxon>
        <taxon>Dikarya</taxon>
        <taxon>Ascomycota</taxon>
        <taxon>Pezizomycotina</taxon>
        <taxon>Pezizomycetes</taxon>
        <taxon>Pezizales</taxon>
        <taxon>Ascobolaceae</taxon>
        <taxon>Ascobolus</taxon>
    </lineage>
</organism>
<feature type="compositionally biased region" description="Polar residues" evidence="2">
    <location>
        <begin position="131"/>
        <end position="147"/>
    </location>
</feature>
<keyword evidence="4" id="KW-1185">Reference proteome</keyword>
<feature type="compositionally biased region" description="Polar residues" evidence="2">
    <location>
        <begin position="1"/>
        <end position="24"/>
    </location>
</feature>